<feature type="non-terminal residue" evidence="2">
    <location>
        <position position="1"/>
    </location>
</feature>
<dbReference type="HOGENOM" id="CLU_095759_1_0_1"/>
<dbReference type="Proteomes" id="UP000054477">
    <property type="component" value="Unassembled WGS sequence"/>
</dbReference>
<name>A0A0C9Y5C1_9AGAR</name>
<dbReference type="Gene3D" id="3.40.50.300">
    <property type="entry name" value="P-loop containing nucleotide triphosphate hydrolases"/>
    <property type="match status" value="1"/>
</dbReference>
<dbReference type="InterPro" id="IPR002182">
    <property type="entry name" value="NB-ARC"/>
</dbReference>
<gene>
    <name evidence="2" type="ORF">K443DRAFT_31602</name>
</gene>
<dbReference type="InterPro" id="IPR027417">
    <property type="entry name" value="P-loop_NTPase"/>
</dbReference>
<dbReference type="EMBL" id="KN838561">
    <property type="protein sequence ID" value="KIK05342.1"/>
    <property type="molecule type" value="Genomic_DNA"/>
</dbReference>
<reference evidence="2 3" key="1">
    <citation type="submission" date="2014-04" db="EMBL/GenBank/DDBJ databases">
        <authorList>
            <consortium name="DOE Joint Genome Institute"/>
            <person name="Kuo A."/>
            <person name="Kohler A."/>
            <person name="Nagy L.G."/>
            <person name="Floudas D."/>
            <person name="Copeland A."/>
            <person name="Barry K.W."/>
            <person name="Cichocki N."/>
            <person name="Veneault-Fourrey C."/>
            <person name="LaButti K."/>
            <person name="Lindquist E.A."/>
            <person name="Lipzen A."/>
            <person name="Lundell T."/>
            <person name="Morin E."/>
            <person name="Murat C."/>
            <person name="Sun H."/>
            <person name="Tunlid A."/>
            <person name="Henrissat B."/>
            <person name="Grigoriev I.V."/>
            <person name="Hibbett D.S."/>
            <person name="Martin F."/>
            <person name="Nordberg H.P."/>
            <person name="Cantor M.N."/>
            <person name="Hua S.X."/>
        </authorList>
    </citation>
    <scope>NUCLEOTIDE SEQUENCE [LARGE SCALE GENOMIC DNA]</scope>
    <source>
        <strain evidence="2 3">LaAM-08-1</strain>
    </source>
</reference>
<proteinExistence type="predicted"/>
<dbReference type="AlphaFoldDB" id="A0A0C9Y5C1"/>
<protein>
    <recommendedName>
        <fullName evidence="1">NB-ARC domain-containing protein</fullName>
    </recommendedName>
</protein>
<sequence>GYHVNVPVNQTDSVNLGQIHIHNSNYGNRTTSDGVIPLVPNPSNRFTGRTEVITKLKKHFFNTNDSAQKRKFFLLHGMGGIGKTQICMKFIEEMGDFFSSVFWIDASLVGTITQGLKGICNLPAAKSSGLDGSPESALYWIGSLKENYVMV</sequence>
<feature type="non-terminal residue" evidence="2">
    <location>
        <position position="151"/>
    </location>
</feature>
<accession>A0A0C9Y5C1</accession>
<dbReference type="OrthoDB" id="674604at2759"/>
<feature type="domain" description="NB-ARC" evidence="1">
    <location>
        <begin position="52"/>
        <end position="112"/>
    </location>
</feature>
<organism evidence="2 3">
    <name type="scientific">Laccaria amethystina LaAM-08-1</name>
    <dbReference type="NCBI Taxonomy" id="1095629"/>
    <lineage>
        <taxon>Eukaryota</taxon>
        <taxon>Fungi</taxon>
        <taxon>Dikarya</taxon>
        <taxon>Basidiomycota</taxon>
        <taxon>Agaricomycotina</taxon>
        <taxon>Agaricomycetes</taxon>
        <taxon>Agaricomycetidae</taxon>
        <taxon>Agaricales</taxon>
        <taxon>Agaricineae</taxon>
        <taxon>Hydnangiaceae</taxon>
        <taxon>Laccaria</taxon>
    </lineage>
</organism>
<keyword evidence="3" id="KW-1185">Reference proteome</keyword>
<reference evidence="3" key="2">
    <citation type="submission" date="2015-01" db="EMBL/GenBank/DDBJ databases">
        <title>Evolutionary Origins and Diversification of the Mycorrhizal Mutualists.</title>
        <authorList>
            <consortium name="DOE Joint Genome Institute"/>
            <consortium name="Mycorrhizal Genomics Consortium"/>
            <person name="Kohler A."/>
            <person name="Kuo A."/>
            <person name="Nagy L.G."/>
            <person name="Floudas D."/>
            <person name="Copeland A."/>
            <person name="Barry K.W."/>
            <person name="Cichocki N."/>
            <person name="Veneault-Fourrey C."/>
            <person name="LaButti K."/>
            <person name="Lindquist E.A."/>
            <person name="Lipzen A."/>
            <person name="Lundell T."/>
            <person name="Morin E."/>
            <person name="Murat C."/>
            <person name="Riley R."/>
            <person name="Ohm R."/>
            <person name="Sun H."/>
            <person name="Tunlid A."/>
            <person name="Henrissat B."/>
            <person name="Grigoriev I.V."/>
            <person name="Hibbett D.S."/>
            <person name="Martin F."/>
        </authorList>
    </citation>
    <scope>NUCLEOTIDE SEQUENCE [LARGE SCALE GENOMIC DNA]</scope>
    <source>
        <strain evidence="3">LaAM-08-1</strain>
    </source>
</reference>
<dbReference type="Pfam" id="PF00931">
    <property type="entry name" value="NB-ARC"/>
    <property type="match status" value="1"/>
</dbReference>
<evidence type="ECO:0000313" key="2">
    <source>
        <dbReference type="EMBL" id="KIK05342.1"/>
    </source>
</evidence>
<evidence type="ECO:0000259" key="1">
    <source>
        <dbReference type="Pfam" id="PF00931"/>
    </source>
</evidence>
<dbReference type="SUPFAM" id="SSF52540">
    <property type="entry name" value="P-loop containing nucleoside triphosphate hydrolases"/>
    <property type="match status" value="1"/>
</dbReference>
<evidence type="ECO:0000313" key="3">
    <source>
        <dbReference type="Proteomes" id="UP000054477"/>
    </source>
</evidence>